<evidence type="ECO:0000256" key="1">
    <source>
        <dbReference type="ARBA" id="ARBA00022450"/>
    </source>
</evidence>
<keyword evidence="2" id="KW-0597">Phosphoprotein</keyword>
<dbReference type="AlphaFoldDB" id="A2SXI8"/>
<dbReference type="Gene3D" id="3.30.70.3290">
    <property type="match status" value="1"/>
</dbReference>
<proteinExistence type="predicted"/>
<feature type="compositionally biased region" description="Polar residues" evidence="3">
    <location>
        <begin position="119"/>
        <end position="152"/>
    </location>
</feature>
<feature type="non-terminal residue" evidence="5">
    <location>
        <position position="1"/>
    </location>
</feature>
<accession>A2SXI8</accession>
<dbReference type="SUPFAM" id="SSF53901">
    <property type="entry name" value="Thiolase-like"/>
    <property type="match status" value="1"/>
</dbReference>
<dbReference type="PANTHER" id="PTHR43775">
    <property type="entry name" value="FATTY ACID SYNTHASE"/>
    <property type="match status" value="1"/>
</dbReference>
<dbReference type="InterPro" id="IPR001227">
    <property type="entry name" value="Ac_transferase_dom_sf"/>
</dbReference>
<dbReference type="GO" id="GO:0044550">
    <property type="term" value="P:secondary metabolite biosynthetic process"/>
    <property type="evidence" value="ECO:0007669"/>
    <property type="project" value="TreeGrafter"/>
</dbReference>
<evidence type="ECO:0000256" key="2">
    <source>
        <dbReference type="ARBA" id="ARBA00022553"/>
    </source>
</evidence>
<name>A2SXI8_9HYPO</name>
<dbReference type="PANTHER" id="PTHR43775:SF37">
    <property type="entry name" value="SI:DKEY-61P9.11"/>
    <property type="match status" value="1"/>
</dbReference>
<protein>
    <submittedName>
        <fullName evidence="5">Polyketide synthase</fullName>
    </submittedName>
</protein>
<organism evidence="5">
    <name type="scientific">Akanthomyces tuberculatus</name>
    <dbReference type="NCBI Taxonomy" id="72229"/>
    <lineage>
        <taxon>Eukaryota</taxon>
        <taxon>Fungi</taxon>
        <taxon>Dikarya</taxon>
        <taxon>Ascomycota</taxon>
        <taxon>Pezizomycotina</taxon>
        <taxon>Sordariomycetes</taxon>
        <taxon>Hypocreomycetidae</taxon>
        <taxon>Hypocreales</taxon>
        <taxon>Cordycipitaceae</taxon>
        <taxon>Akanthomyces</taxon>
    </lineage>
</organism>
<dbReference type="InterPro" id="IPR016039">
    <property type="entry name" value="Thiolase-like"/>
</dbReference>
<dbReference type="InterPro" id="IPR032821">
    <property type="entry name" value="PKS_assoc"/>
</dbReference>
<evidence type="ECO:0000256" key="3">
    <source>
        <dbReference type="SAM" id="MobiDB-lite"/>
    </source>
</evidence>
<feature type="region of interest" description="Disordered" evidence="3">
    <location>
        <begin position="118"/>
        <end position="152"/>
    </location>
</feature>
<dbReference type="Gene3D" id="3.40.47.10">
    <property type="match status" value="1"/>
</dbReference>
<sequence length="294" mass="31916">EFFHLRFPTACTPWPRADQTRRASVNSFGFGGANSHVILEATECYFASLSVRVPRYLSIATFQHMNARQKFLSMPQTSSNKVDDQTLFNHESNVGVTNSADSVSDLSSSRDEHVLSTKYVANSTSGEGAVSTRTSNGKKSPNSEAKSNGINSVNGYYTNDQYSNGNESCVSTSMARLDNGNIGNLPSICTSRQRLVILSASDRDGVTRQAQSLARAFSCVNAAEHEVQPLLDSVALTLNTRRTMMEWKSYCILDSLSGFSAVDSVLSTPVQQSTSSPGRPHCLGLIFTGQGAQW</sequence>
<feature type="domain" description="Polyketide synthase C-terminal extension" evidence="4">
    <location>
        <begin position="5"/>
        <end position="43"/>
    </location>
</feature>
<dbReference type="Gene3D" id="3.40.366.10">
    <property type="entry name" value="Malonyl-Coenzyme A Acyl Carrier Protein, domain 2"/>
    <property type="match status" value="1"/>
</dbReference>
<reference evidence="5" key="1">
    <citation type="submission" date="2006-01" db="EMBL/GenBank/DDBJ databases">
        <title>Diversity of polyketide synthase genes in fungi isolated in Thailand.</title>
        <authorList>
            <person name="Sengpanich N."/>
            <person name="Amnuaykanjanasin A."/>
        </authorList>
    </citation>
    <scope>NUCLEOTIDE SEQUENCE</scope>
</reference>
<keyword evidence="1" id="KW-0596">Phosphopantetheine</keyword>
<dbReference type="InterPro" id="IPR050091">
    <property type="entry name" value="PKS_NRPS_Biosynth_Enz"/>
</dbReference>
<dbReference type="GO" id="GO:0006633">
    <property type="term" value="P:fatty acid biosynthetic process"/>
    <property type="evidence" value="ECO:0007669"/>
    <property type="project" value="TreeGrafter"/>
</dbReference>
<feature type="non-terminal residue" evidence="5">
    <location>
        <position position="294"/>
    </location>
</feature>
<dbReference type="Pfam" id="PF16197">
    <property type="entry name" value="KAsynt_C_assoc"/>
    <property type="match status" value="1"/>
</dbReference>
<evidence type="ECO:0000259" key="4">
    <source>
        <dbReference type="Pfam" id="PF16197"/>
    </source>
</evidence>
<evidence type="ECO:0000313" key="5">
    <source>
        <dbReference type="EMBL" id="ABC94945.1"/>
    </source>
</evidence>
<dbReference type="GO" id="GO:0004312">
    <property type="term" value="F:fatty acid synthase activity"/>
    <property type="evidence" value="ECO:0007669"/>
    <property type="project" value="TreeGrafter"/>
</dbReference>
<dbReference type="EMBL" id="DQ364658">
    <property type="protein sequence ID" value="ABC94945.1"/>
    <property type="molecule type" value="Genomic_DNA"/>
</dbReference>